<name>A0A9P1KJF7_9CYAN</name>
<dbReference type="EMBL" id="FO818640">
    <property type="protein sequence ID" value="CDM97323.1"/>
    <property type="molecule type" value="Genomic_DNA"/>
</dbReference>
<dbReference type="AlphaFoldDB" id="A0A9P1KJF7"/>
<organism evidence="1 2">
    <name type="scientific">Limnospira indica PCC 8005</name>
    <dbReference type="NCBI Taxonomy" id="376219"/>
    <lineage>
        <taxon>Bacteria</taxon>
        <taxon>Bacillati</taxon>
        <taxon>Cyanobacteriota</taxon>
        <taxon>Cyanophyceae</taxon>
        <taxon>Oscillatoriophycideae</taxon>
        <taxon>Oscillatoriales</taxon>
        <taxon>Sirenicapillariaceae</taxon>
        <taxon>Limnospira</taxon>
    </lineage>
</organism>
<dbReference type="Proteomes" id="UP000032946">
    <property type="component" value="Chromosome"/>
</dbReference>
<accession>A0A9P1KJF7</accession>
<evidence type="ECO:0000313" key="1">
    <source>
        <dbReference type="EMBL" id="CDM97323.1"/>
    </source>
</evidence>
<reference evidence="1 2" key="1">
    <citation type="submission" date="2014-02" db="EMBL/GenBank/DDBJ databases">
        <authorList>
            <person name="Genoscope - CEA"/>
        </authorList>
    </citation>
    <scope>NUCLEOTIDE SEQUENCE [LARGE SCALE GENOMIC DNA]</scope>
    <source>
        <strain evidence="1 2">PCC 8005</strain>
    </source>
</reference>
<gene>
    <name evidence="1" type="ORF">ARTHRO_50293</name>
</gene>
<evidence type="ECO:0000313" key="2">
    <source>
        <dbReference type="Proteomes" id="UP000032946"/>
    </source>
</evidence>
<proteinExistence type="predicted"/>
<sequence>MKRQRNPTNLGKMLGYIPFHPTYKALKIVGWVKRQRNPTNLGKMLGYIAFHPTYTP</sequence>
<keyword evidence="2" id="KW-1185">Reference proteome</keyword>
<protein>
    <submittedName>
        <fullName evidence="1">Uncharacterized protein</fullName>
    </submittedName>
</protein>